<dbReference type="Pfam" id="PF14299">
    <property type="entry name" value="PP2"/>
    <property type="match status" value="1"/>
</dbReference>
<accession>A0A834FV65</accession>
<evidence type="ECO:0000313" key="1">
    <source>
        <dbReference type="EMBL" id="KAF7113481.1"/>
    </source>
</evidence>
<name>A0A834FV65_RHOSS</name>
<protein>
    <submittedName>
        <fullName evidence="1">Uncharacterized protein</fullName>
    </submittedName>
</protein>
<evidence type="ECO:0000313" key="2">
    <source>
        <dbReference type="Proteomes" id="UP000626092"/>
    </source>
</evidence>
<reference evidence="1" key="1">
    <citation type="submission" date="2019-11" db="EMBL/GenBank/DDBJ databases">
        <authorList>
            <person name="Liu Y."/>
            <person name="Hou J."/>
            <person name="Li T.-Q."/>
            <person name="Guan C.-H."/>
            <person name="Wu X."/>
            <person name="Wu H.-Z."/>
            <person name="Ling F."/>
            <person name="Zhang R."/>
            <person name="Shi X.-G."/>
            <person name="Ren J.-P."/>
            <person name="Chen E.-F."/>
            <person name="Sun J.-M."/>
        </authorList>
    </citation>
    <scope>NUCLEOTIDE SEQUENCE</scope>
    <source>
        <strain evidence="1">Adult_tree_wgs_1</strain>
        <tissue evidence="1">Leaves</tissue>
    </source>
</reference>
<gene>
    <name evidence="1" type="ORF">RHSIM_RhsimUnG0122100</name>
</gene>
<dbReference type="PANTHER" id="PTHR32278:SF111">
    <property type="entry name" value="F-BOX PROTEIN PP2-B12-RELATED"/>
    <property type="match status" value="1"/>
</dbReference>
<dbReference type="Proteomes" id="UP000626092">
    <property type="component" value="Unassembled WGS sequence"/>
</dbReference>
<dbReference type="InterPro" id="IPR025886">
    <property type="entry name" value="PP2-like"/>
</dbReference>
<dbReference type="PANTHER" id="PTHR32278">
    <property type="entry name" value="F-BOX DOMAIN-CONTAINING PROTEIN"/>
    <property type="match status" value="1"/>
</dbReference>
<dbReference type="AlphaFoldDB" id="A0A834FV65"/>
<keyword evidence="2" id="KW-1185">Reference proteome</keyword>
<sequence>MYSFGNWLYGVGTGWIDWGEVGTGEGRCRQGQITSERAGESPASMGDVKKRSELKAHHKYPVAFRLQITLFFPWETQTEREREMGIWEGLLGVVLAVVSVIGAIRQPIVEDVVHRIVDALYGFVSRELGRLWRLVNQKKPQAAPVLLDQGRAVNMKLSFLLSLTTVPEVAELVSVWWLGFRAKMNLEMLSPSTTYVVYLVFKIARDSRGLSGPATAAIRTWESAVKTKGPRCTVFLMNGDHVTEEYYAPQGRSDGWMEVRLGEFFVNREDYRVLCLKFKLVEDKDIEKKGLIIQGIEFRPKQYM</sequence>
<comment type="caution">
    <text evidence="1">The sequence shown here is derived from an EMBL/GenBank/DDBJ whole genome shotgun (WGS) entry which is preliminary data.</text>
</comment>
<dbReference type="OrthoDB" id="1658197at2759"/>
<dbReference type="EMBL" id="WJXA01000279">
    <property type="protein sequence ID" value="KAF7113481.1"/>
    <property type="molecule type" value="Genomic_DNA"/>
</dbReference>
<organism evidence="1 2">
    <name type="scientific">Rhododendron simsii</name>
    <name type="common">Sims's rhododendron</name>
    <dbReference type="NCBI Taxonomy" id="118357"/>
    <lineage>
        <taxon>Eukaryota</taxon>
        <taxon>Viridiplantae</taxon>
        <taxon>Streptophyta</taxon>
        <taxon>Embryophyta</taxon>
        <taxon>Tracheophyta</taxon>
        <taxon>Spermatophyta</taxon>
        <taxon>Magnoliopsida</taxon>
        <taxon>eudicotyledons</taxon>
        <taxon>Gunneridae</taxon>
        <taxon>Pentapetalae</taxon>
        <taxon>asterids</taxon>
        <taxon>Ericales</taxon>
        <taxon>Ericaceae</taxon>
        <taxon>Ericoideae</taxon>
        <taxon>Rhodoreae</taxon>
        <taxon>Rhododendron</taxon>
    </lineage>
</organism>
<proteinExistence type="predicted"/>